<reference evidence="2 3" key="1">
    <citation type="submission" date="2016-10" db="EMBL/GenBank/DDBJ databases">
        <authorList>
            <person name="de Groot N.N."/>
        </authorList>
    </citation>
    <scope>NUCLEOTIDE SEQUENCE [LARGE SCALE GENOMIC DNA]</scope>
    <source>
        <strain evidence="2 3">DSM 23995</strain>
    </source>
</reference>
<gene>
    <name evidence="2" type="ORF">SAMN05192532_103377</name>
</gene>
<proteinExistence type="predicted"/>
<accession>A0A1I2D366</accession>
<protein>
    <submittedName>
        <fullName evidence="2">Uncharacterized protein</fullName>
    </submittedName>
</protein>
<evidence type="ECO:0000313" key="3">
    <source>
        <dbReference type="Proteomes" id="UP000199516"/>
    </source>
</evidence>
<evidence type="ECO:0000313" key="2">
    <source>
        <dbReference type="EMBL" id="SFE74959.1"/>
    </source>
</evidence>
<feature type="region of interest" description="Disordered" evidence="1">
    <location>
        <begin position="1"/>
        <end position="33"/>
    </location>
</feature>
<dbReference type="AlphaFoldDB" id="A0A1I2D366"/>
<name>A0A1I2D366_9BACI</name>
<feature type="compositionally biased region" description="Basic and acidic residues" evidence="1">
    <location>
        <begin position="1"/>
        <end position="18"/>
    </location>
</feature>
<dbReference type="Proteomes" id="UP000199516">
    <property type="component" value="Unassembled WGS sequence"/>
</dbReference>
<organism evidence="2 3">
    <name type="scientific">Alteribacillus iranensis</name>
    <dbReference type="NCBI Taxonomy" id="930128"/>
    <lineage>
        <taxon>Bacteria</taxon>
        <taxon>Bacillati</taxon>
        <taxon>Bacillota</taxon>
        <taxon>Bacilli</taxon>
        <taxon>Bacillales</taxon>
        <taxon>Bacillaceae</taxon>
        <taxon>Alteribacillus</taxon>
    </lineage>
</organism>
<sequence>MVEAHQGERERKAWKDALDGSASRNEGTQGMERCPGWECVKERGNARHGKMPWMGVHQGERECKAWKGARIG</sequence>
<dbReference type="EMBL" id="FONT01000003">
    <property type="protein sequence ID" value="SFE74959.1"/>
    <property type="molecule type" value="Genomic_DNA"/>
</dbReference>
<evidence type="ECO:0000256" key="1">
    <source>
        <dbReference type="SAM" id="MobiDB-lite"/>
    </source>
</evidence>
<keyword evidence="3" id="KW-1185">Reference proteome</keyword>